<keyword evidence="1" id="KW-0732">Signal</keyword>
<reference evidence="2" key="1">
    <citation type="journal article" date="2020" name="Stud. Mycol.">
        <title>101 Dothideomycetes genomes: a test case for predicting lifestyles and emergence of pathogens.</title>
        <authorList>
            <person name="Haridas S."/>
            <person name="Albert R."/>
            <person name="Binder M."/>
            <person name="Bloem J."/>
            <person name="Labutti K."/>
            <person name="Salamov A."/>
            <person name="Andreopoulos B."/>
            <person name="Baker S."/>
            <person name="Barry K."/>
            <person name="Bills G."/>
            <person name="Bluhm B."/>
            <person name="Cannon C."/>
            <person name="Castanera R."/>
            <person name="Culley D."/>
            <person name="Daum C."/>
            <person name="Ezra D."/>
            <person name="Gonzalez J."/>
            <person name="Henrissat B."/>
            <person name="Kuo A."/>
            <person name="Liang C."/>
            <person name="Lipzen A."/>
            <person name="Lutzoni F."/>
            <person name="Magnuson J."/>
            <person name="Mondo S."/>
            <person name="Nolan M."/>
            <person name="Ohm R."/>
            <person name="Pangilinan J."/>
            <person name="Park H.-J."/>
            <person name="Ramirez L."/>
            <person name="Alfaro M."/>
            <person name="Sun H."/>
            <person name="Tritt A."/>
            <person name="Yoshinaga Y."/>
            <person name="Zwiers L.-H."/>
            <person name="Turgeon B."/>
            <person name="Goodwin S."/>
            <person name="Spatafora J."/>
            <person name="Crous P."/>
            <person name="Grigoriev I."/>
        </authorList>
    </citation>
    <scope>NUCLEOTIDE SEQUENCE</scope>
    <source>
        <strain evidence="2">CBS 675.92</strain>
    </source>
</reference>
<feature type="chain" id="PRO_5025445722" evidence="1">
    <location>
        <begin position="24"/>
        <end position="360"/>
    </location>
</feature>
<evidence type="ECO:0000313" key="3">
    <source>
        <dbReference type="Proteomes" id="UP000800035"/>
    </source>
</evidence>
<feature type="signal peptide" evidence="1">
    <location>
        <begin position="1"/>
        <end position="23"/>
    </location>
</feature>
<accession>A0A6A5T9P4</accession>
<dbReference type="OrthoDB" id="5365129at2759"/>
<name>A0A6A5T9P4_9PLEO</name>
<protein>
    <submittedName>
        <fullName evidence="2">Uncharacterized protein</fullName>
    </submittedName>
</protein>
<evidence type="ECO:0000256" key="1">
    <source>
        <dbReference type="SAM" id="SignalP"/>
    </source>
</evidence>
<evidence type="ECO:0000313" key="2">
    <source>
        <dbReference type="EMBL" id="KAF1949403.1"/>
    </source>
</evidence>
<keyword evidence="3" id="KW-1185">Reference proteome</keyword>
<gene>
    <name evidence="2" type="ORF">CC80DRAFT_581401</name>
</gene>
<organism evidence="2 3">
    <name type="scientific">Byssothecium circinans</name>
    <dbReference type="NCBI Taxonomy" id="147558"/>
    <lineage>
        <taxon>Eukaryota</taxon>
        <taxon>Fungi</taxon>
        <taxon>Dikarya</taxon>
        <taxon>Ascomycota</taxon>
        <taxon>Pezizomycotina</taxon>
        <taxon>Dothideomycetes</taxon>
        <taxon>Pleosporomycetidae</taxon>
        <taxon>Pleosporales</taxon>
        <taxon>Massarineae</taxon>
        <taxon>Massarinaceae</taxon>
        <taxon>Byssothecium</taxon>
    </lineage>
</organism>
<dbReference type="AlphaFoldDB" id="A0A6A5T9P4"/>
<dbReference type="EMBL" id="ML977038">
    <property type="protein sequence ID" value="KAF1949403.1"/>
    <property type="molecule type" value="Genomic_DNA"/>
</dbReference>
<sequence>MAGAVFSVIGLVGGILDLAPMFGSMIPPKSGSETTVRIGVGTSINKQDSTGGDTPGIRLFDVMGRDIGQASGSSKAKILDGGYKDITVKAAKGMEGRQAQYISVSQGGNDALCISYISMTWSDGQNKAWYGDVGKECGGVWYNSQTLMGDGDYRPRCVWIDGDGTNGIKTKGMGIHITDFTATEKRAQAYVKDPDTMCKSKPRFRLYEDLKLEHSLPYFSPPLEYDSDLVDKDRTKVLVDGASTGKLPPKNKKRSPREHRALLSKRYNFPGTLISSKQDGHSAKELCESDTSLGPDFVSFHEGLFCDMSEKQLWPLCGSGVESGCFNTTDHTMISKSKSRRDESTGRLIPEKEYVDLQSW</sequence>
<proteinExistence type="predicted"/>
<dbReference type="Proteomes" id="UP000800035">
    <property type="component" value="Unassembled WGS sequence"/>
</dbReference>